<protein>
    <submittedName>
        <fullName evidence="1">Uncharacterized protein</fullName>
    </submittedName>
</protein>
<name>A0A9X8WN78_9BACI</name>
<sequence length="32" mass="3730">MFLTVYLGGDFSMAKSSKEFMREDKRLKLDEG</sequence>
<dbReference type="Proteomes" id="UP000185829">
    <property type="component" value="Unassembled WGS sequence"/>
</dbReference>
<organism evidence="1 2">
    <name type="scientific">Peribacillus simplex</name>
    <dbReference type="NCBI Taxonomy" id="1478"/>
    <lineage>
        <taxon>Bacteria</taxon>
        <taxon>Bacillati</taxon>
        <taxon>Bacillota</taxon>
        <taxon>Bacilli</taxon>
        <taxon>Bacillales</taxon>
        <taxon>Bacillaceae</taxon>
        <taxon>Peribacillus</taxon>
    </lineage>
</organism>
<evidence type="ECO:0000313" key="1">
    <source>
        <dbReference type="EMBL" id="SIS08317.1"/>
    </source>
</evidence>
<comment type="caution">
    <text evidence="1">The sequence shown here is derived from an EMBL/GenBank/DDBJ whole genome shotgun (WGS) entry which is preliminary data.</text>
</comment>
<proteinExistence type="predicted"/>
<dbReference type="EMBL" id="FTMX01000012">
    <property type="protein sequence ID" value="SIS08317.1"/>
    <property type="molecule type" value="Genomic_DNA"/>
</dbReference>
<gene>
    <name evidence="1" type="ORF">SAMN05878482_11269</name>
</gene>
<dbReference type="AlphaFoldDB" id="A0A9X8WN78"/>
<accession>A0A9X8WN78</accession>
<evidence type="ECO:0000313" key="2">
    <source>
        <dbReference type="Proteomes" id="UP000185829"/>
    </source>
</evidence>
<reference evidence="1 2" key="1">
    <citation type="submission" date="2017-01" db="EMBL/GenBank/DDBJ databases">
        <authorList>
            <person name="Varghese N."/>
            <person name="Submissions S."/>
        </authorList>
    </citation>
    <scope>NUCLEOTIDE SEQUENCE [LARGE SCALE GENOMIC DNA]</scope>
    <source>
        <strain evidence="1 2">RUG2-6</strain>
    </source>
</reference>